<protein>
    <submittedName>
        <fullName evidence="2">Uncharacterized protein</fullName>
    </submittedName>
</protein>
<keyword evidence="1" id="KW-0472">Membrane</keyword>
<dbReference type="EMBL" id="JARIHO010000017">
    <property type="protein sequence ID" value="KAJ7348553.1"/>
    <property type="molecule type" value="Genomic_DNA"/>
</dbReference>
<evidence type="ECO:0000313" key="2">
    <source>
        <dbReference type="EMBL" id="KAJ7348553.1"/>
    </source>
</evidence>
<name>A0AAD7ETU1_9AGAR</name>
<reference evidence="2" key="1">
    <citation type="submission" date="2023-03" db="EMBL/GenBank/DDBJ databases">
        <title>Massive genome expansion in bonnet fungi (Mycena s.s.) driven by repeated elements and novel gene families across ecological guilds.</title>
        <authorList>
            <consortium name="Lawrence Berkeley National Laboratory"/>
            <person name="Harder C.B."/>
            <person name="Miyauchi S."/>
            <person name="Viragh M."/>
            <person name="Kuo A."/>
            <person name="Thoen E."/>
            <person name="Andreopoulos B."/>
            <person name="Lu D."/>
            <person name="Skrede I."/>
            <person name="Drula E."/>
            <person name="Henrissat B."/>
            <person name="Morin E."/>
            <person name="Kohler A."/>
            <person name="Barry K."/>
            <person name="LaButti K."/>
            <person name="Morin E."/>
            <person name="Salamov A."/>
            <person name="Lipzen A."/>
            <person name="Mereny Z."/>
            <person name="Hegedus B."/>
            <person name="Baldrian P."/>
            <person name="Stursova M."/>
            <person name="Weitz H."/>
            <person name="Taylor A."/>
            <person name="Grigoriev I.V."/>
            <person name="Nagy L.G."/>
            <person name="Martin F."/>
            <person name="Kauserud H."/>
        </authorList>
    </citation>
    <scope>NUCLEOTIDE SEQUENCE</scope>
    <source>
        <strain evidence="2">CBHHK002</strain>
    </source>
</reference>
<proteinExistence type="predicted"/>
<dbReference type="AlphaFoldDB" id="A0AAD7ETU1"/>
<keyword evidence="1" id="KW-0812">Transmembrane</keyword>
<organism evidence="2 3">
    <name type="scientific">Mycena albidolilacea</name>
    <dbReference type="NCBI Taxonomy" id="1033008"/>
    <lineage>
        <taxon>Eukaryota</taxon>
        <taxon>Fungi</taxon>
        <taxon>Dikarya</taxon>
        <taxon>Basidiomycota</taxon>
        <taxon>Agaricomycotina</taxon>
        <taxon>Agaricomycetes</taxon>
        <taxon>Agaricomycetidae</taxon>
        <taxon>Agaricales</taxon>
        <taxon>Marasmiineae</taxon>
        <taxon>Mycenaceae</taxon>
        <taxon>Mycena</taxon>
    </lineage>
</organism>
<evidence type="ECO:0000256" key="1">
    <source>
        <dbReference type="SAM" id="Phobius"/>
    </source>
</evidence>
<evidence type="ECO:0000313" key="3">
    <source>
        <dbReference type="Proteomes" id="UP001218218"/>
    </source>
</evidence>
<accession>A0AAD7ETU1</accession>
<sequence>MSDKASRSTLPALSLPTNGNASGVAQWRTRRVSRCCIILMIFFAAPALLGVGQPFFVLLQWMERTKFYDYPPSKMFVETHQLDGVQLRRSNVVRPLIKLHDQFDIMASIWQETSGMECVAYMSDFWDNLKAKTKYDWDNFFEKPIFSENIFRGVRLSDRELHTNILFTIPTDILVPEAQLSGKYRSLIAQVLRAAASFPLLGRLLPEPHLVVPFRIEMPPFAKRLICRFVIPPPLPRTHNH</sequence>
<comment type="caution">
    <text evidence="2">The sequence shown here is derived from an EMBL/GenBank/DDBJ whole genome shotgun (WGS) entry which is preliminary data.</text>
</comment>
<keyword evidence="3" id="KW-1185">Reference proteome</keyword>
<gene>
    <name evidence="2" type="ORF">DFH08DRAFT_808283</name>
</gene>
<feature type="transmembrane region" description="Helical" evidence="1">
    <location>
        <begin position="37"/>
        <end position="59"/>
    </location>
</feature>
<dbReference type="Proteomes" id="UP001218218">
    <property type="component" value="Unassembled WGS sequence"/>
</dbReference>
<keyword evidence="1" id="KW-1133">Transmembrane helix</keyword>